<accession>A0A1A9N6J5</accession>
<keyword evidence="3" id="KW-1185">Reference proteome</keyword>
<evidence type="ECO:0000313" key="1">
    <source>
        <dbReference type="EMBL" id="OAJ51843.1"/>
    </source>
</evidence>
<dbReference type="OrthoDB" id="9104104at2"/>
<dbReference type="RefSeq" id="WP_064272142.1">
    <property type="nucleotide sequence ID" value="NZ_LXJZ01000242.1"/>
</dbReference>
<dbReference type="Proteomes" id="UP000077961">
    <property type="component" value="Unassembled WGS sequence"/>
</dbReference>
<name>A0A1A9N6J5_9BURK</name>
<evidence type="ECO:0000313" key="4">
    <source>
        <dbReference type="Proteomes" id="UP000078116"/>
    </source>
</evidence>
<organism evidence="2 4">
    <name type="scientific">Paraburkholderia ginsengiterrae</name>
    <dbReference type="NCBI Taxonomy" id="1462993"/>
    <lineage>
        <taxon>Bacteria</taxon>
        <taxon>Pseudomonadati</taxon>
        <taxon>Pseudomonadota</taxon>
        <taxon>Betaproteobacteria</taxon>
        <taxon>Burkholderiales</taxon>
        <taxon>Burkholderiaceae</taxon>
        <taxon>Paraburkholderia</taxon>
    </lineage>
</organism>
<dbReference type="Proteomes" id="UP000078116">
    <property type="component" value="Unassembled WGS sequence"/>
</dbReference>
<evidence type="ECO:0000313" key="3">
    <source>
        <dbReference type="Proteomes" id="UP000077961"/>
    </source>
</evidence>
<dbReference type="EMBL" id="LXKA01000243">
    <property type="protein sequence ID" value="OAJ59951.1"/>
    <property type="molecule type" value="Genomic_DNA"/>
</dbReference>
<dbReference type="AlphaFoldDB" id="A0A1A9N6J5"/>
<reference evidence="3 4" key="1">
    <citation type="submission" date="2016-04" db="EMBL/GenBank/DDBJ databases">
        <title>Reclassification of Paraburkholderia panaciterrae (Farh et al. 2015) Dobritsa &amp; Samadpour 2016 as a later homotypic synonym of Paraburkholderia ginsengiterrae (Farh et al. 2015) Dobritsa &amp; Samadpour 2016.</title>
        <authorList>
            <person name="Dobritsa A.P."/>
            <person name="Kutumbaka K."/>
            <person name="Samadpour M."/>
        </authorList>
    </citation>
    <scope>NUCLEOTIDE SEQUENCE [LARGE SCALE GENOMIC DNA]</scope>
    <source>
        <strain evidence="2 4">DCY85</strain>
        <strain evidence="1 3">DCY85-1</strain>
    </source>
</reference>
<evidence type="ECO:0000313" key="2">
    <source>
        <dbReference type="EMBL" id="OAJ59951.1"/>
    </source>
</evidence>
<sequence length="125" mass="14063">METLKKFESFHDWYLMGISADMKAGVVELALMFDDGKARARVRFKGASRCHMNDFLIQNIIYDAKILTDYSASEYKRALDSLETSYFGKENHQPKPIAVFAATLGAELLVEFETVDVVSGSTELP</sequence>
<dbReference type="STRING" id="1462993.A6V36_14830"/>
<comment type="caution">
    <text evidence="2">The sequence shown here is derived from an EMBL/GenBank/DDBJ whole genome shotgun (WGS) entry which is preliminary data.</text>
</comment>
<proteinExistence type="predicted"/>
<dbReference type="EMBL" id="LXJZ01000242">
    <property type="protein sequence ID" value="OAJ51843.1"/>
    <property type="molecule type" value="Genomic_DNA"/>
</dbReference>
<gene>
    <name evidence="1" type="ORF">A6V36_14830</name>
    <name evidence="2" type="ORF">A6V37_26215</name>
</gene>
<protein>
    <submittedName>
        <fullName evidence="2">Uncharacterized protein</fullName>
    </submittedName>
</protein>